<dbReference type="AlphaFoldDB" id="A0A0V0XJF6"/>
<evidence type="ECO:0000313" key="1">
    <source>
        <dbReference type="EMBL" id="KRX87795.1"/>
    </source>
</evidence>
<protein>
    <submittedName>
        <fullName evidence="1">Uncharacterized protein</fullName>
    </submittedName>
</protein>
<proteinExistence type="predicted"/>
<sequence>MDTTSHKDQTWGVLGRPVPSSEKLDWNTYRVEKIHTHEMSTGHAVCDGESGAADMFRANGIFPAENVWRCFIRSRVGNLAVTMKQSCIIPERPIATQNKEEET</sequence>
<dbReference type="EMBL" id="JYDU01000266">
    <property type="protein sequence ID" value="KRX87795.1"/>
    <property type="molecule type" value="Genomic_DNA"/>
</dbReference>
<reference evidence="1 2" key="1">
    <citation type="submission" date="2015-01" db="EMBL/GenBank/DDBJ databases">
        <title>Evolution of Trichinella species and genotypes.</title>
        <authorList>
            <person name="Korhonen P.K."/>
            <person name="Edoardo P."/>
            <person name="Giuseppe L.R."/>
            <person name="Gasser R.B."/>
        </authorList>
    </citation>
    <scope>NUCLEOTIDE SEQUENCE [LARGE SCALE GENOMIC DNA]</scope>
    <source>
        <strain evidence="1">ISS141</strain>
    </source>
</reference>
<evidence type="ECO:0000313" key="2">
    <source>
        <dbReference type="Proteomes" id="UP000054815"/>
    </source>
</evidence>
<comment type="caution">
    <text evidence="1">The sequence shown here is derived from an EMBL/GenBank/DDBJ whole genome shotgun (WGS) entry which is preliminary data.</text>
</comment>
<dbReference type="Proteomes" id="UP000054815">
    <property type="component" value="Unassembled WGS sequence"/>
</dbReference>
<accession>A0A0V0XJF6</accession>
<name>A0A0V0XJF6_TRIPS</name>
<organism evidence="1 2">
    <name type="scientific">Trichinella pseudospiralis</name>
    <name type="common">Parasitic roundworm</name>
    <dbReference type="NCBI Taxonomy" id="6337"/>
    <lineage>
        <taxon>Eukaryota</taxon>
        <taxon>Metazoa</taxon>
        <taxon>Ecdysozoa</taxon>
        <taxon>Nematoda</taxon>
        <taxon>Enoplea</taxon>
        <taxon>Dorylaimia</taxon>
        <taxon>Trichinellida</taxon>
        <taxon>Trichinellidae</taxon>
        <taxon>Trichinella</taxon>
    </lineage>
</organism>
<gene>
    <name evidence="1" type="ORF">T4E_8010</name>
</gene>